<evidence type="ECO:0000313" key="10">
    <source>
        <dbReference type="Proteomes" id="UP000289465"/>
    </source>
</evidence>
<dbReference type="CDD" id="cd03257">
    <property type="entry name" value="ABC_NikE_OppD_transporters"/>
    <property type="match status" value="1"/>
</dbReference>
<comment type="similarity">
    <text evidence="2">Belongs to the ABC transporter superfamily.</text>
</comment>
<gene>
    <name evidence="9" type="primary">oppD_8</name>
    <name evidence="9" type="ORF">AVE30378_04601</name>
</gene>
<accession>A0A446CUJ1</accession>
<protein>
    <submittedName>
        <fullName evidence="9">Oligopeptide transport ATP-binding protein OppD</fullName>
    </submittedName>
</protein>
<dbReference type="InterPro" id="IPR027417">
    <property type="entry name" value="P-loop_NTPase"/>
</dbReference>
<keyword evidence="6 9" id="KW-0067">ATP-binding</keyword>
<feature type="domain" description="ABC transporter" evidence="8">
    <location>
        <begin position="6"/>
        <end position="264"/>
    </location>
</feature>
<proteinExistence type="inferred from homology"/>
<keyword evidence="3" id="KW-0813">Transport</keyword>
<dbReference type="InterPro" id="IPR013563">
    <property type="entry name" value="Oligopep_ABC_C"/>
</dbReference>
<comment type="subcellular location">
    <subcellularLocation>
        <location evidence="1">Cell inner membrane</location>
        <topology evidence="1">Peripheral membrane protein</topology>
    </subcellularLocation>
</comment>
<dbReference type="Pfam" id="PF08352">
    <property type="entry name" value="oligo_HPY"/>
    <property type="match status" value="1"/>
</dbReference>
<dbReference type="PROSITE" id="PS50893">
    <property type="entry name" value="ABC_TRANSPORTER_2"/>
    <property type="match status" value="1"/>
</dbReference>
<evidence type="ECO:0000256" key="6">
    <source>
        <dbReference type="ARBA" id="ARBA00022840"/>
    </source>
</evidence>
<dbReference type="GO" id="GO:0015833">
    <property type="term" value="P:peptide transport"/>
    <property type="evidence" value="ECO:0007669"/>
    <property type="project" value="InterPro"/>
</dbReference>
<dbReference type="InterPro" id="IPR050388">
    <property type="entry name" value="ABC_Ni/Peptide_Import"/>
</dbReference>
<dbReference type="Proteomes" id="UP000289465">
    <property type="component" value="Unassembled WGS sequence"/>
</dbReference>
<dbReference type="GO" id="GO:0005886">
    <property type="term" value="C:plasma membrane"/>
    <property type="evidence" value="ECO:0007669"/>
    <property type="project" value="UniProtKB-SubCell"/>
</dbReference>
<name>A0A446CUJ1_9BURK</name>
<evidence type="ECO:0000256" key="1">
    <source>
        <dbReference type="ARBA" id="ARBA00004417"/>
    </source>
</evidence>
<evidence type="ECO:0000256" key="7">
    <source>
        <dbReference type="ARBA" id="ARBA00023136"/>
    </source>
</evidence>
<evidence type="ECO:0000256" key="3">
    <source>
        <dbReference type="ARBA" id="ARBA00022448"/>
    </source>
</evidence>
<dbReference type="PANTHER" id="PTHR43297">
    <property type="entry name" value="OLIGOPEPTIDE TRANSPORT ATP-BINDING PROTEIN APPD"/>
    <property type="match status" value="1"/>
</dbReference>
<dbReference type="SUPFAM" id="SSF52540">
    <property type="entry name" value="P-loop containing nucleoside triphosphate hydrolases"/>
    <property type="match status" value="1"/>
</dbReference>
<evidence type="ECO:0000259" key="8">
    <source>
        <dbReference type="PROSITE" id="PS50893"/>
    </source>
</evidence>
<dbReference type="Gene3D" id="3.40.50.300">
    <property type="entry name" value="P-loop containing nucleotide triphosphate hydrolases"/>
    <property type="match status" value="1"/>
</dbReference>
<dbReference type="InterPro" id="IPR003439">
    <property type="entry name" value="ABC_transporter-like_ATP-bd"/>
</dbReference>
<dbReference type="AlphaFoldDB" id="A0A446CUJ1"/>
<organism evidence="9 10">
    <name type="scientific">Achromobacter veterisilvae</name>
    <dbReference type="NCBI Taxonomy" id="2069367"/>
    <lineage>
        <taxon>Bacteria</taxon>
        <taxon>Pseudomonadati</taxon>
        <taxon>Pseudomonadota</taxon>
        <taxon>Betaproteobacteria</taxon>
        <taxon>Burkholderiales</taxon>
        <taxon>Alcaligenaceae</taxon>
        <taxon>Achromobacter</taxon>
    </lineage>
</organism>
<dbReference type="SMART" id="SM00382">
    <property type="entry name" value="AAA"/>
    <property type="match status" value="1"/>
</dbReference>
<dbReference type="GO" id="GO:0016887">
    <property type="term" value="F:ATP hydrolysis activity"/>
    <property type="evidence" value="ECO:0007669"/>
    <property type="project" value="InterPro"/>
</dbReference>
<evidence type="ECO:0000256" key="2">
    <source>
        <dbReference type="ARBA" id="ARBA00005417"/>
    </source>
</evidence>
<evidence type="ECO:0000256" key="5">
    <source>
        <dbReference type="ARBA" id="ARBA00022741"/>
    </source>
</evidence>
<evidence type="ECO:0000313" key="9">
    <source>
        <dbReference type="EMBL" id="SSW71511.1"/>
    </source>
</evidence>
<dbReference type="NCBIfam" id="TIGR01727">
    <property type="entry name" value="oligo_HPY"/>
    <property type="match status" value="1"/>
</dbReference>
<dbReference type="GO" id="GO:0005524">
    <property type="term" value="F:ATP binding"/>
    <property type="evidence" value="ECO:0007669"/>
    <property type="project" value="UniProtKB-KW"/>
</dbReference>
<dbReference type="EMBL" id="UFQC01000030">
    <property type="protein sequence ID" value="SSW71511.1"/>
    <property type="molecule type" value="Genomic_DNA"/>
</dbReference>
<sequence>MTAPLLEFDDFRLHFDTFDGCYQALDGVTLSIAAGESLGIVGETGCGKSVTAKSVLGLVPSPPARVAGGDLRYRGRSLLGLDEAAMRRIRGVEIAMIFQDPMTYLNPLFTIGDQMSAVIAAHDAGRPRAQRRSASQRRRLAADMLARVHLPNPDIQLTRYPHQLSGGQRQRVLIAMALSGSPSLLIADEPTTALDVTIQAQILDLLDELRRDLGLAILLISHDLGVISRVCDRVAVMYAGTVVETAPVESLFDDPRHPYTRGLLASVPHPRKPAQMLAGIPGTVPNLLHPPAGCRFQARCPSAVPACSQQRPATVSLAPRHDAACLLLAQRHVHEPDPHAA</sequence>
<dbReference type="GO" id="GO:0055085">
    <property type="term" value="P:transmembrane transport"/>
    <property type="evidence" value="ECO:0007669"/>
    <property type="project" value="UniProtKB-ARBA"/>
</dbReference>
<dbReference type="PANTHER" id="PTHR43297:SF2">
    <property type="entry name" value="DIPEPTIDE TRANSPORT ATP-BINDING PROTEIN DPPD"/>
    <property type="match status" value="1"/>
</dbReference>
<dbReference type="Pfam" id="PF00005">
    <property type="entry name" value="ABC_tran"/>
    <property type="match status" value="1"/>
</dbReference>
<dbReference type="OrthoDB" id="9809450at2"/>
<reference evidence="9 10" key="1">
    <citation type="submission" date="2018-07" db="EMBL/GenBank/DDBJ databases">
        <authorList>
            <person name="Peeters C."/>
        </authorList>
    </citation>
    <scope>NUCLEOTIDE SEQUENCE [LARGE SCALE GENOMIC DNA]</scope>
    <source>
        <strain evidence="9 10">LMG 30378</strain>
    </source>
</reference>
<dbReference type="PROSITE" id="PS00211">
    <property type="entry name" value="ABC_TRANSPORTER_1"/>
    <property type="match status" value="1"/>
</dbReference>
<evidence type="ECO:0000256" key="4">
    <source>
        <dbReference type="ARBA" id="ARBA00022475"/>
    </source>
</evidence>
<dbReference type="InterPro" id="IPR017871">
    <property type="entry name" value="ABC_transporter-like_CS"/>
</dbReference>
<dbReference type="InterPro" id="IPR003593">
    <property type="entry name" value="AAA+_ATPase"/>
</dbReference>
<keyword evidence="5" id="KW-0547">Nucleotide-binding</keyword>
<dbReference type="RefSeq" id="WP_129243978.1">
    <property type="nucleotide sequence ID" value="NZ_UFQC01000030.1"/>
</dbReference>
<keyword evidence="7" id="KW-0472">Membrane</keyword>
<keyword evidence="4" id="KW-1003">Cell membrane</keyword>
<dbReference type="FunFam" id="3.40.50.300:FF:000016">
    <property type="entry name" value="Oligopeptide ABC transporter ATP-binding component"/>
    <property type="match status" value="1"/>
</dbReference>